<name>A0A7G9V562_9CAUD</name>
<evidence type="ECO:0000313" key="1">
    <source>
        <dbReference type="EMBL" id="QNO01418.1"/>
    </source>
</evidence>
<proteinExistence type="predicted"/>
<accession>A0A7G9V562</accession>
<dbReference type="EMBL" id="MT497224">
    <property type="protein sequence ID" value="QNO01418.1"/>
    <property type="molecule type" value="Genomic_DNA"/>
</dbReference>
<organism evidence="1 2">
    <name type="scientific">Rheinheimera phage vB_RspM_barba_1-3A</name>
    <dbReference type="NCBI Taxonomy" id="2743846"/>
    <lineage>
        <taxon>Viruses</taxon>
        <taxon>Duplodnaviria</taxon>
        <taxon>Heunggongvirae</taxon>
        <taxon>Uroviricota</taxon>
        <taxon>Caudoviricetes</taxon>
        <taxon>Barbavirus</taxon>
        <taxon>Barbavirus barba18A</taxon>
    </lineage>
</organism>
<evidence type="ECO:0000313" key="2">
    <source>
        <dbReference type="Proteomes" id="UP000516168"/>
    </source>
</evidence>
<gene>
    <name evidence="1" type="ORF">barba13A_phanotate67</name>
</gene>
<sequence length="47" mass="5658">MQGIARIHYILIFEVYLVREPCRVFLIYTHLKLLQTFSFNSTLLKVE</sequence>
<reference evidence="2" key="1">
    <citation type="submission" date="2020-05" db="EMBL/GenBank/DDBJ databases">
        <title>Genomics and ecology of novel Flavobacterium phages from the Baltic Sea.</title>
        <authorList>
            <person name="Hoetzinger M."/>
            <person name="Nilsson E."/>
            <person name="Holmfeldt K."/>
        </authorList>
    </citation>
    <scope>NUCLEOTIDE SEQUENCE [LARGE SCALE GENOMIC DNA]</scope>
</reference>
<dbReference type="Proteomes" id="UP000516168">
    <property type="component" value="Segment"/>
</dbReference>
<protein>
    <submittedName>
        <fullName evidence="1">Uncharacterized protein</fullName>
    </submittedName>
</protein>